<protein>
    <submittedName>
        <fullName evidence="2">Seven TM Receptor</fullName>
    </submittedName>
</protein>
<dbReference type="EMBL" id="BX284605">
    <property type="protein sequence ID" value="CAB05793.1"/>
    <property type="molecule type" value="Genomic_DNA"/>
</dbReference>
<dbReference type="PANTHER" id="PTHR46000:SF2">
    <property type="entry name" value="SEVEN TM RECEPTOR"/>
    <property type="match status" value="1"/>
</dbReference>
<evidence type="ECO:0000313" key="2">
    <source>
        <dbReference type="EMBL" id="CAB05793.1"/>
    </source>
</evidence>
<dbReference type="Proteomes" id="UP000001940">
    <property type="component" value="Chromosome V"/>
</dbReference>
<dbReference type="RefSeq" id="NP_507161.1">
    <property type="nucleotide sequence ID" value="NM_074760.1"/>
</dbReference>
<dbReference type="SUPFAM" id="SSF81321">
    <property type="entry name" value="Family A G protein-coupled receptor-like"/>
    <property type="match status" value="1"/>
</dbReference>
<keyword evidence="1" id="KW-0812">Transmembrane</keyword>
<dbReference type="InterPro" id="IPR019428">
    <property type="entry name" value="7TM_GPCR_serpentine_rcpt_Str"/>
</dbReference>
<keyword evidence="1" id="KW-1133">Transmembrane helix</keyword>
<dbReference type="AlphaFoldDB" id="O18070"/>
<reference evidence="2 3" key="1">
    <citation type="journal article" date="1998" name="Science">
        <title>Genome sequence of the nematode C. elegans: a platform for investigating biology.</title>
        <authorList>
            <consortium name="The C. elegans sequencing consortium"/>
            <person name="Sulson J.E."/>
            <person name="Waterston R."/>
        </authorList>
    </citation>
    <scope>NUCLEOTIDE SEQUENCE [LARGE SCALE GENOMIC DNA]</scope>
    <source>
        <strain evidence="2 3">Bristol N2</strain>
    </source>
</reference>
<accession>O18070</accession>
<dbReference type="eggNOG" id="ENOG502RVRW">
    <property type="taxonomic scope" value="Eukaryota"/>
</dbReference>
<dbReference type="PhylomeDB" id="O18070"/>
<dbReference type="Pfam" id="PF10326">
    <property type="entry name" value="7TM_GPCR_Str"/>
    <property type="match status" value="1"/>
</dbReference>
<feature type="transmembrane region" description="Helical" evidence="1">
    <location>
        <begin position="14"/>
        <end position="34"/>
    </location>
</feature>
<proteinExistence type="predicted"/>
<keyword evidence="1" id="KW-0472">Membrane</keyword>
<name>O18070_CAEEL</name>
<feature type="transmembrane region" description="Helical" evidence="1">
    <location>
        <begin position="46"/>
        <end position="68"/>
    </location>
</feature>
<sequence>MINWFEINKIVSQFGFFITTSSQLTVIFLTLLFVRKDLGAYKHLVVLFSTVGVLFAILEFLLYPGLHLHNAGYIVYINNRPFDASKPLLTLILAVYCSLYCTAISLLAVQFVYRYIAVFYPIHLKYFDKWYLLIWVCYAVWFEFQWGGGIFKFDEVDDYSEEYTRQTMMDYYQIDVSEVPCLVNVVYQTIPNSTDTFIRWNNAFNTLNMTFVGTLQYSIMIFCGYKLYYKMEEKLSICSDDSRKLHRQIVKTLLLQIITPTIVMYSPVFLVIYLPLLNLDFSLPMGIFLGIFSLYPALDAFILMYVVTDYRRALKDVLKVLNPFKKVTVSTLVVIPGQAQFIP</sequence>
<dbReference type="KEGG" id="cel:CELE_T08G3.2"/>
<evidence type="ECO:0000256" key="1">
    <source>
        <dbReference type="SAM" id="Phobius"/>
    </source>
</evidence>
<dbReference type="AGR" id="WB:WBGene00006082"/>
<dbReference type="FunCoup" id="O18070">
    <property type="interactions" value="80"/>
</dbReference>
<feature type="transmembrane region" description="Helical" evidence="1">
    <location>
        <begin position="209"/>
        <end position="228"/>
    </location>
</feature>
<feature type="transmembrane region" description="Helical" evidence="1">
    <location>
        <begin position="88"/>
        <end position="109"/>
    </location>
</feature>
<organism evidence="2 3">
    <name type="scientific">Caenorhabditis elegans</name>
    <dbReference type="NCBI Taxonomy" id="6239"/>
    <lineage>
        <taxon>Eukaryota</taxon>
        <taxon>Metazoa</taxon>
        <taxon>Ecdysozoa</taxon>
        <taxon>Nematoda</taxon>
        <taxon>Chromadorea</taxon>
        <taxon>Rhabditida</taxon>
        <taxon>Rhabditina</taxon>
        <taxon>Rhabditomorpha</taxon>
        <taxon>Rhabditoidea</taxon>
        <taxon>Rhabditidae</taxon>
        <taxon>Peloderinae</taxon>
        <taxon>Caenorhabditis</taxon>
    </lineage>
</organism>
<dbReference type="OrthoDB" id="5807968at2759"/>
<feature type="transmembrane region" description="Helical" evidence="1">
    <location>
        <begin position="249"/>
        <end position="274"/>
    </location>
</feature>
<evidence type="ECO:0000313" key="4">
    <source>
        <dbReference type="WormBase" id="T08G3.2"/>
    </source>
</evidence>
<dbReference type="PIR" id="T24700">
    <property type="entry name" value="T24700"/>
</dbReference>
<keyword evidence="2" id="KW-0675">Receptor</keyword>
<dbReference type="HOGENOM" id="CLU_036335_4_1_1"/>
<keyword evidence="3" id="KW-1185">Reference proteome</keyword>
<dbReference type="UCSC" id="T08G3.2">
    <property type="organism name" value="c. elegans"/>
</dbReference>
<dbReference type="WormBase" id="T08G3.2">
    <property type="protein sequence ID" value="CE16372"/>
    <property type="gene ID" value="WBGene00006082"/>
    <property type="gene designation" value="str-14"/>
</dbReference>
<dbReference type="InParanoid" id="O18070"/>
<dbReference type="Gene3D" id="1.20.1070.10">
    <property type="entry name" value="Rhodopsin 7-helix transmembrane proteins"/>
    <property type="match status" value="1"/>
</dbReference>
<dbReference type="SMR" id="O18070"/>
<gene>
    <name evidence="2 4" type="primary">str-14</name>
    <name evidence="2" type="ORF">CELE_T08G3.2</name>
    <name evidence="4" type="ORF">T08G3.2</name>
</gene>
<feature type="transmembrane region" description="Helical" evidence="1">
    <location>
        <begin position="130"/>
        <end position="151"/>
    </location>
</feature>
<dbReference type="PANTHER" id="PTHR46000">
    <property type="entry name" value="SEVEN TM RECEPTOR-RELATED"/>
    <property type="match status" value="1"/>
</dbReference>
<feature type="transmembrane region" description="Helical" evidence="1">
    <location>
        <begin position="286"/>
        <end position="307"/>
    </location>
</feature>
<dbReference type="GeneID" id="188293"/>
<evidence type="ECO:0000313" key="3">
    <source>
        <dbReference type="Proteomes" id="UP000001940"/>
    </source>
</evidence>
<dbReference type="PaxDb" id="6239-T08G3.2"/>
<dbReference type="CTD" id="188293"/>